<evidence type="ECO:0000256" key="2">
    <source>
        <dbReference type="SAM" id="Coils"/>
    </source>
</evidence>
<dbReference type="InterPro" id="IPR032682">
    <property type="entry name" value="Cnd1_C"/>
</dbReference>
<feature type="domain" description="SCD" evidence="3">
    <location>
        <begin position="70"/>
        <end position="164"/>
    </location>
</feature>
<dbReference type="Gene3D" id="1.25.10.10">
    <property type="entry name" value="Leucine-rich Repeat Variant"/>
    <property type="match status" value="1"/>
</dbReference>
<evidence type="ECO:0000313" key="4">
    <source>
        <dbReference type="EMBL" id="OBS77884.1"/>
    </source>
</evidence>
<gene>
    <name evidence="4" type="ORF">A6R68_19729</name>
</gene>
<dbReference type="InterPro" id="IPR016024">
    <property type="entry name" value="ARM-type_fold"/>
</dbReference>
<protein>
    <recommendedName>
        <fullName evidence="3">SCD domain-containing protein</fullName>
    </recommendedName>
</protein>
<proteinExistence type="inferred from homology"/>
<dbReference type="InterPro" id="IPR020839">
    <property type="entry name" value="SCD"/>
</dbReference>
<name>A0A1A6HI24_NEOLE</name>
<dbReference type="PANTHER" id="PTHR11199">
    <property type="entry name" value="STROMAL ANTIGEN"/>
    <property type="match status" value="1"/>
</dbReference>
<feature type="non-terminal residue" evidence="4">
    <location>
        <position position="273"/>
    </location>
</feature>
<accession>A0A1A6HI24</accession>
<dbReference type="GO" id="GO:0007062">
    <property type="term" value="P:sister chromatid cohesion"/>
    <property type="evidence" value="ECO:0007669"/>
    <property type="project" value="TreeGrafter"/>
</dbReference>
<dbReference type="InterPro" id="IPR011989">
    <property type="entry name" value="ARM-like"/>
</dbReference>
<dbReference type="InterPro" id="IPR039662">
    <property type="entry name" value="Cohesin_Scc3/SA"/>
</dbReference>
<sequence length="273" mass="31660">MKLMTALVNVALNLSIHQDNTQRQYEAERNKMIGKRANERLELLLQKRKELQENQDEIENMMNSIFKGIFVHRYRDAIAEIRAICIEEIGVWMKMYSDAFLNDSYLKYVGWTLHDRDRIVSMTLDKEYDVAVEAIRLNSVPRGRAGLGKIYGYTFALGEMLFSRHDPQAEEALAKRRGRNSPNGNLIRMLVLFFLESEIDRITEYLSESLQTCLKDKDPYIQKMIAVCVAKFCAINEQVENQELLCFLWDVIAYSYPVMMTNTVAALSEISES</sequence>
<dbReference type="PANTHER" id="PTHR11199:SF6">
    <property type="entry name" value="COHESIN SUBUNIT SA-1"/>
    <property type="match status" value="1"/>
</dbReference>
<reference evidence="4 5" key="1">
    <citation type="submission" date="2016-06" db="EMBL/GenBank/DDBJ databases">
        <title>The Draft Genome Sequence and Annotation of the Desert Woodrat Neotoma lepida.</title>
        <authorList>
            <person name="Campbell M."/>
            <person name="Oakeson K.F."/>
            <person name="Yandell M."/>
            <person name="Halpert J.R."/>
            <person name="Dearing D."/>
        </authorList>
    </citation>
    <scope>NUCLEOTIDE SEQUENCE [LARGE SCALE GENOMIC DNA]</scope>
    <source>
        <strain evidence="4">417</strain>
        <tissue evidence="4">Liver</tissue>
    </source>
</reference>
<dbReference type="GO" id="GO:0005634">
    <property type="term" value="C:nucleus"/>
    <property type="evidence" value="ECO:0007669"/>
    <property type="project" value="TreeGrafter"/>
</dbReference>
<dbReference type="Proteomes" id="UP000092124">
    <property type="component" value="Unassembled WGS sequence"/>
</dbReference>
<evidence type="ECO:0000313" key="5">
    <source>
        <dbReference type="Proteomes" id="UP000092124"/>
    </source>
</evidence>
<feature type="coiled-coil region" evidence="2">
    <location>
        <begin position="34"/>
        <end position="64"/>
    </location>
</feature>
<keyword evidence="2" id="KW-0175">Coiled coil</keyword>
<evidence type="ECO:0000256" key="1">
    <source>
        <dbReference type="ARBA" id="ARBA00005486"/>
    </source>
</evidence>
<dbReference type="Pfam" id="PF12717">
    <property type="entry name" value="Cnd1"/>
    <property type="match status" value="1"/>
</dbReference>
<dbReference type="PROSITE" id="PS51425">
    <property type="entry name" value="SCD"/>
    <property type="match status" value="1"/>
</dbReference>
<comment type="caution">
    <text evidence="4">The sequence shown here is derived from an EMBL/GenBank/DDBJ whole genome shotgun (WGS) entry which is preliminary data.</text>
</comment>
<dbReference type="EMBL" id="LZPO01027733">
    <property type="protein sequence ID" value="OBS77884.1"/>
    <property type="molecule type" value="Genomic_DNA"/>
</dbReference>
<dbReference type="GO" id="GO:0008278">
    <property type="term" value="C:cohesin complex"/>
    <property type="evidence" value="ECO:0007669"/>
    <property type="project" value="TreeGrafter"/>
</dbReference>
<dbReference type="STRING" id="56216.A0A1A6HI24"/>
<dbReference type="OrthoDB" id="498590at2759"/>
<keyword evidence="5" id="KW-1185">Reference proteome</keyword>
<dbReference type="GO" id="GO:0000785">
    <property type="term" value="C:chromatin"/>
    <property type="evidence" value="ECO:0007669"/>
    <property type="project" value="TreeGrafter"/>
</dbReference>
<organism evidence="4 5">
    <name type="scientific">Neotoma lepida</name>
    <name type="common">Desert woodrat</name>
    <dbReference type="NCBI Taxonomy" id="56216"/>
    <lineage>
        <taxon>Eukaryota</taxon>
        <taxon>Metazoa</taxon>
        <taxon>Chordata</taxon>
        <taxon>Craniata</taxon>
        <taxon>Vertebrata</taxon>
        <taxon>Euteleostomi</taxon>
        <taxon>Mammalia</taxon>
        <taxon>Eutheria</taxon>
        <taxon>Euarchontoglires</taxon>
        <taxon>Glires</taxon>
        <taxon>Rodentia</taxon>
        <taxon>Myomorpha</taxon>
        <taxon>Muroidea</taxon>
        <taxon>Cricetidae</taxon>
        <taxon>Neotominae</taxon>
        <taxon>Neotoma</taxon>
    </lineage>
</organism>
<dbReference type="Pfam" id="PF21581">
    <property type="entry name" value="SCD"/>
    <property type="match status" value="1"/>
</dbReference>
<evidence type="ECO:0000259" key="3">
    <source>
        <dbReference type="PROSITE" id="PS51425"/>
    </source>
</evidence>
<dbReference type="SUPFAM" id="SSF48371">
    <property type="entry name" value="ARM repeat"/>
    <property type="match status" value="1"/>
</dbReference>
<dbReference type="AlphaFoldDB" id="A0A1A6HI24"/>
<comment type="similarity">
    <text evidence="1">Belongs to the SCC3 family.</text>
</comment>
<dbReference type="GO" id="GO:0003682">
    <property type="term" value="F:chromatin binding"/>
    <property type="evidence" value="ECO:0007669"/>
    <property type="project" value="TreeGrafter"/>
</dbReference>